<accession>Q0SBV3</accession>
<dbReference type="AlphaFoldDB" id="Q0SBV3"/>
<dbReference type="PANTHER" id="PTHR30153">
    <property type="entry name" value="REPLICATIVE DNA HELICASE DNAB"/>
    <property type="match status" value="1"/>
</dbReference>
<dbReference type="InterPro" id="IPR016136">
    <property type="entry name" value="DNA_helicase_N/primase_C"/>
</dbReference>
<organism evidence="4 5">
    <name type="scientific">Rhodococcus jostii (strain RHA1)</name>
    <dbReference type="NCBI Taxonomy" id="101510"/>
    <lineage>
        <taxon>Bacteria</taxon>
        <taxon>Bacillati</taxon>
        <taxon>Actinomycetota</taxon>
        <taxon>Actinomycetes</taxon>
        <taxon>Mycobacteriales</taxon>
        <taxon>Nocardiaceae</taxon>
        <taxon>Rhodococcus</taxon>
    </lineage>
</organism>
<keyword evidence="1" id="KW-0235">DNA replication</keyword>
<dbReference type="HOGENOM" id="CLU_124871_0_0_11"/>
<dbReference type="PATRIC" id="fig|101510.16.peg.3215"/>
<evidence type="ECO:0000259" key="3">
    <source>
        <dbReference type="Pfam" id="PF00772"/>
    </source>
</evidence>
<evidence type="ECO:0000313" key="4">
    <source>
        <dbReference type="EMBL" id="ABG94983.1"/>
    </source>
</evidence>
<dbReference type="eggNOG" id="COG0305">
    <property type="taxonomic scope" value="Bacteria"/>
</dbReference>
<evidence type="ECO:0000256" key="1">
    <source>
        <dbReference type="ARBA" id="ARBA00022705"/>
    </source>
</evidence>
<dbReference type="RefSeq" id="WP_011595843.1">
    <property type="nucleotide sequence ID" value="NC_008268.1"/>
</dbReference>
<name>Q0SBV3_RHOJR</name>
<dbReference type="Pfam" id="PF00772">
    <property type="entry name" value="DnaB"/>
    <property type="match status" value="1"/>
</dbReference>
<evidence type="ECO:0000313" key="5">
    <source>
        <dbReference type="Proteomes" id="UP000008710"/>
    </source>
</evidence>
<dbReference type="SUPFAM" id="SSF48024">
    <property type="entry name" value="N-terminal domain of DnaB helicase"/>
    <property type="match status" value="1"/>
</dbReference>
<dbReference type="GO" id="GO:0005829">
    <property type="term" value="C:cytosol"/>
    <property type="evidence" value="ECO:0007669"/>
    <property type="project" value="TreeGrafter"/>
</dbReference>
<protein>
    <submittedName>
        <fullName evidence="4">Probable replicative DNA helicase</fullName>
    </submittedName>
</protein>
<reference evidence="5" key="1">
    <citation type="journal article" date="2006" name="Proc. Natl. Acad. Sci. U.S.A.">
        <title>The complete genome of Rhodococcus sp. RHA1 provides insights into a catabolic powerhouse.</title>
        <authorList>
            <person name="McLeod M.P."/>
            <person name="Warren R.L."/>
            <person name="Hsiao W.W.L."/>
            <person name="Araki N."/>
            <person name="Myhre M."/>
            <person name="Fernandes C."/>
            <person name="Miyazawa D."/>
            <person name="Wong W."/>
            <person name="Lillquist A.L."/>
            <person name="Wang D."/>
            <person name="Dosanjh M."/>
            <person name="Hara H."/>
            <person name="Petrescu A."/>
            <person name="Morin R.D."/>
            <person name="Yang G."/>
            <person name="Stott J.M."/>
            <person name="Schein J.E."/>
            <person name="Shin H."/>
            <person name="Smailus D."/>
            <person name="Siddiqui A.S."/>
            <person name="Marra M.A."/>
            <person name="Jones S.J.M."/>
            <person name="Holt R."/>
            <person name="Brinkman F.S.L."/>
            <person name="Miyauchi K."/>
            <person name="Fukuda M."/>
            <person name="Davies J.E."/>
            <person name="Mohn W.W."/>
            <person name="Eltis L.D."/>
        </authorList>
    </citation>
    <scope>NUCLEOTIDE SEQUENCE [LARGE SCALE GENOMIC DNA]</scope>
    <source>
        <strain evidence="5">RHA1</strain>
    </source>
</reference>
<sequence>MAAALELIPTTETADATPADSIEASDLGIDAHTDIEVLCLCALLWAPAEAAARTVAALETADFERPIHRELFAVIARLVSSGVPHDPTMVAAELERTGELAGHHGAERSRYLANITTRGADHIAVDHYARTVVSQAYRRSFRAVAESLAQAAEKLPEDQLYEHMCVLGRRQRAATQRLNHLRGAGQ</sequence>
<keyword evidence="4" id="KW-0547">Nucleotide-binding</keyword>
<dbReference type="Proteomes" id="UP000008710">
    <property type="component" value="Chromosome"/>
</dbReference>
<dbReference type="Gene3D" id="1.10.860.10">
    <property type="entry name" value="DNAb Helicase, Chain A"/>
    <property type="match status" value="1"/>
</dbReference>
<dbReference type="GO" id="GO:0006260">
    <property type="term" value="P:DNA replication"/>
    <property type="evidence" value="ECO:0007669"/>
    <property type="project" value="UniProtKB-KW"/>
</dbReference>
<proteinExistence type="predicted"/>
<dbReference type="GO" id="GO:0003678">
    <property type="term" value="F:DNA helicase activity"/>
    <property type="evidence" value="ECO:0007669"/>
    <property type="project" value="InterPro"/>
</dbReference>
<evidence type="ECO:0000256" key="2">
    <source>
        <dbReference type="ARBA" id="ARBA00023125"/>
    </source>
</evidence>
<dbReference type="GO" id="GO:0005524">
    <property type="term" value="F:ATP binding"/>
    <property type="evidence" value="ECO:0007669"/>
    <property type="project" value="InterPro"/>
</dbReference>
<feature type="domain" description="DNA helicase DnaB-like N-terminal" evidence="3">
    <location>
        <begin position="33"/>
        <end position="132"/>
    </location>
</feature>
<dbReference type="OrthoDB" id="4373732at2"/>
<dbReference type="InterPro" id="IPR036185">
    <property type="entry name" value="DNA_heli_DnaB-like_N_sf"/>
</dbReference>
<keyword evidence="2" id="KW-0238">DNA-binding</keyword>
<dbReference type="EMBL" id="CP000431">
    <property type="protein sequence ID" value="ABG94983.1"/>
    <property type="molecule type" value="Genomic_DNA"/>
</dbReference>
<keyword evidence="4" id="KW-0067">ATP-binding</keyword>
<dbReference type="GO" id="GO:0003677">
    <property type="term" value="F:DNA binding"/>
    <property type="evidence" value="ECO:0007669"/>
    <property type="project" value="UniProtKB-KW"/>
</dbReference>
<dbReference type="InterPro" id="IPR007693">
    <property type="entry name" value="DNA_helicase_DnaB-like_N"/>
</dbReference>
<dbReference type="PANTHER" id="PTHR30153:SF2">
    <property type="entry name" value="REPLICATIVE DNA HELICASE"/>
    <property type="match status" value="1"/>
</dbReference>
<keyword evidence="4" id="KW-0347">Helicase</keyword>
<gene>
    <name evidence="4" type="ordered locus">RHA1_ro03180</name>
</gene>
<keyword evidence="4" id="KW-0378">Hydrolase</keyword>
<dbReference type="KEGG" id="rha:RHA1_ro03180"/>